<reference evidence="1 2" key="1">
    <citation type="journal article" date="2023" name="Science">
        <title>Complex scaffold remodeling in plant triterpene biosynthesis.</title>
        <authorList>
            <person name="De La Pena R."/>
            <person name="Hodgson H."/>
            <person name="Liu J.C."/>
            <person name="Stephenson M.J."/>
            <person name="Martin A.C."/>
            <person name="Owen C."/>
            <person name="Harkess A."/>
            <person name="Leebens-Mack J."/>
            <person name="Jimenez L.E."/>
            <person name="Osbourn A."/>
            <person name="Sattely E.S."/>
        </authorList>
    </citation>
    <scope>NUCLEOTIDE SEQUENCE [LARGE SCALE GENOMIC DNA]</scope>
    <source>
        <strain evidence="2">cv. JPN11</strain>
        <tissue evidence="1">Leaf</tissue>
    </source>
</reference>
<dbReference type="Proteomes" id="UP001164539">
    <property type="component" value="Chromosome 9"/>
</dbReference>
<comment type="caution">
    <text evidence="1">The sequence shown here is derived from an EMBL/GenBank/DDBJ whole genome shotgun (WGS) entry which is preliminary data.</text>
</comment>
<keyword evidence="2" id="KW-1185">Reference proteome</keyword>
<evidence type="ECO:0000313" key="1">
    <source>
        <dbReference type="EMBL" id="KAJ4711532.1"/>
    </source>
</evidence>
<accession>A0ACC1XJA9</accession>
<name>A0ACC1XJA9_MELAZ</name>
<proteinExistence type="predicted"/>
<dbReference type="EMBL" id="CM051402">
    <property type="protein sequence ID" value="KAJ4711532.1"/>
    <property type="molecule type" value="Genomic_DNA"/>
</dbReference>
<gene>
    <name evidence="1" type="ORF">OWV82_017539</name>
</gene>
<protein>
    <submittedName>
        <fullName evidence="1">Protein BPS1 chloroplastic</fullName>
    </submittedName>
</protein>
<evidence type="ECO:0000313" key="2">
    <source>
        <dbReference type="Proteomes" id="UP001164539"/>
    </source>
</evidence>
<sequence length="305" mass="33682">MVLLVERLSKFCSKLENRLHPHHEPEALQASLQAFKSDVSICLNQLTPNSKPGSEFPSFSWIQRCFGILPVINKAFAKLVVDIDFPISKWEAASAEEYLNYSLSLLELLNSISSSISHLGQARLALSHALGLVENSRSLAIERLNAIKIKKSAVKDFREPENRGDGIETSFSDREKVVHQALRELKSIGIWVCGVLLAGLSGDAKPYLEKRKPGEFANSALSSLDSSICEIIKEKGGVLKEVRELNDSVGCLAVAGESSEGTEKLRRRLEVFEKMLDSLGKEVDHLFSKLLAGRNELLGGIQKQN</sequence>
<organism evidence="1 2">
    <name type="scientific">Melia azedarach</name>
    <name type="common">Chinaberry tree</name>
    <dbReference type="NCBI Taxonomy" id="155640"/>
    <lineage>
        <taxon>Eukaryota</taxon>
        <taxon>Viridiplantae</taxon>
        <taxon>Streptophyta</taxon>
        <taxon>Embryophyta</taxon>
        <taxon>Tracheophyta</taxon>
        <taxon>Spermatophyta</taxon>
        <taxon>Magnoliopsida</taxon>
        <taxon>eudicotyledons</taxon>
        <taxon>Gunneridae</taxon>
        <taxon>Pentapetalae</taxon>
        <taxon>rosids</taxon>
        <taxon>malvids</taxon>
        <taxon>Sapindales</taxon>
        <taxon>Meliaceae</taxon>
        <taxon>Melia</taxon>
    </lineage>
</organism>